<keyword evidence="13" id="KW-1185">Reference proteome</keyword>
<dbReference type="FunFam" id="1.10.286.10:FF:000007">
    <property type="entry name" value="GTP cyclohydrolase 1"/>
    <property type="match status" value="1"/>
</dbReference>
<evidence type="ECO:0000256" key="5">
    <source>
        <dbReference type="ARBA" id="ARBA00022723"/>
    </source>
</evidence>
<dbReference type="eggNOG" id="COG0302">
    <property type="taxonomic scope" value="Bacteria"/>
</dbReference>
<proteinExistence type="inferred from homology"/>
<dbReference type="GO" id="GO:0005525">
    <property type="term" value="F:GTP binding"/>
    <property type="evidence" value="ECO:0007669"/>
    <property type="project" value="UniProtKB-KW"/>
</dbReference>
<dbReference type="GO" id="GO:0046654">
    <property type="term" value="P:tetrahydrofolate biosynthetic process"/>
    <property type="evidence" value="ECO:0007669"/>
    <property type="project" value="UniProtKB-UniRule"/>
</dbReference>
<dbReference type="PANTHER" id="PTHR11109">
    <property type="entry name" value="GTP CYCLOHYDROLASE I"/>
    <property type="match status" value="1"/>
</dbReference>
<dbReference type="NCBIfam" id="NF006826">
    <property type="entry name" value="PRK09347.1-3"/>
    <property type="match status" value="1"/>
</dbReference>
<keyword evidence="4 10" id="KW-0554">One-carbon metabolism</keyword>
<protein>
    <recommendedName>
        <fullName evidence="10">GTP cyclohydrolase 1</fullName>
        <ecNumber evidence="10">3.5.4.16</ecNumber>
    </recommendedName>
    <alternativeName>
        <fullName evidence="10">GTP cyclohydrolase I</fullName>
        <shortName evidence="10">GTP-CH-I</shortName>
    </alternativeName>
</protein>
<dbReference type="InterPro" id="IPR001474">
    <property type="entry name" value="GTP_CycHdrlase_I"/>
</dbReference>
<comment type="subunit">
    <text evidence="3">Toroid-shaped homodecamer, composed of two pentamers of five dimers.</text>
</comment>
<keyword evidence="5 10" id="KW-0479">Metal-binding</keyword>
<sequence>MAIDREAIKKHIRGILIALGDDPDREGLKDTPERVAKMYEEVFEGMNYSNKEIAEMFNKTFEQGLDTITDSKDMVLVKDIDIFSYCEHHLALMYDVKVSVAYIPNGKVIGLSKIARIADMVGKRLQLQEKIGSDIAEIMETVTESEDIAVYIEGCHSCMTARGIKKNNSKTVTTTFRGEFSKDKLLQMKFLMGINNRPAD</sequence>
<feature type="binding site" evidence="10">
    <location>
        <position position="89"/>
    </location>
    <ligand>
        <name>Zn(2+)</name>
        <dbReference type="ChEBI" id="CHEBI:29105"/>
    </ligand>
</feature>
<dbReference type="GO" id="GO:0008270">
    <property type="term" value="F:zinc ion binding"/>
    <property type="evidence" value="ECO:0007669"/>
    <property type="project" value="UniProtKB-UniRule"/>
</dbReference>
<evidence type="ECO:0000256" key="8">
    <source>
        <dbReference type="ARBA" id="ARBA00022833"/>
    </source>
</evidence>
<dbReference type="AlphaFoldDB" id="D4RWH4"/>
<dbReference type="FunFam" id="3.30.1130.10:FF:000001">
    <property type="entry name" value="GTP cyclohydrolase 1"/>
    <property type="match status" value="1"/>
</dbReference>
<dbReference type="STRING" id="45851.BHV86_07285"/>
<organism evidence="12 13">
    <name type="scientific">Eshraghiella crossota DSM 2876</name>
    <dbReference type="NCBI Taxonomy" id="511680"/>
    <lineage>
        <taxon>Bacteria</taxon>
        <taxon>Bacillati</taxon>
        <taxon>Bacillota</taxon>
        <taxon>Clostridia</taxon>
        <taxon>Lachnospirales</taxon>
        <taxon>Lachnospiraceae</taxon>
        <taxon>Eshraghiella</taxon>
    </lineage>
</organism>
<evidence type="ECO:0000313" key="13">
    <source>
        <dbReference type="Proteomes" id="UP000006238"/>
    </source>
</evidence>
<dbReference type="PANTHER" id="PTHR11109:SF7">
    <property type="entry name" value="GTP CYCLOHYDROLASE 1"/>
    <property type="match status" value="1"/>
</dbReference>
<dbReference type="GeneID" id="98918669"/>
<dbReference type="PROSITE" id="PS00859">
    <property type="entry name" value="GTP_CYCLOHYDROL_1_1"/>
    <property type="match status" value="1"/>
</dbReference>
<dbReference type="EC" id="3.5.4.16" evidence="10"/>
<feature type="binding site" evidence="10">
    <location>
        <position position="86"/>
    </location>
    <ligand>
        <name>Zn(2+)</name>
        <dbReference type="ChEBI" id="CHEBI:29105"/>
    </ligand>
</feature>
<dbReference type="InterPro" id="IPR020602">
    <property type="entry name" value="GTP_CycHdrlase_I_dom"/>
</dbReference>
<dbReference type="SUPFAM" id="SSF55620">
    <property type="entry name" value="Tetrahydrobiopterin biosynthesis enzymes-like"/>
    <property type="match status" value="1"/>
</dbReference>
<dbReference type="EMBL" id="ABWN01000017">
    <property type="protein sequence ID" value="EFF69791.1"/>
    <property type="molecule type" value="Genomic_DNA"/>
</dbReference>
<reference evidence="12 13" key="1">
    <citation type="submission" date="2010-02" db="EMBL/GenBank/DDBJ databases">
        <authorList>
            <person name="Weinstock G."/>
            <person name="Sodergren E."/>
            <person name="Clifton S."/>
            <person name="Fulton L."/>
            <person name="Fulton B."/>
            <person name="Courtney L."/>
            <person name="Fronick C."/>
            <person name="Harrison M."/>
            <person name="Strong C."/>
            <person name="Farmer C."/>
            <person name="Delahaunty K."/>
            <person name="Markovic C."/>
            <person name="Hall O."/>
            <person name="Minx P."/>
            <person name="Tomlinson C."/>
            <person name="Mitreva M."/>
            <person name="Nelson J."/>
            <person name="Hou S."/>
            <person name="Wollam A."/>
            <person name="Pepin K.H."/>
            <person name="Johnson M."/>
            <person name="Bhonagiri V."/>
            <person name="Zhang X."/>
            <person name="Suruliraj S."/>
            <person name="Warren W."/>
            <person name="Chinwalla A."/>
            <person name="Mardis E.R."/>
            <person name="Wilson R.K."/>
        </authorList>
    </citation>
    <scope>NUCLEOTIDE SEQUENCE [LARGE SCALE GENOMIC DNA]</scope>
    <source>
        <strain evidence="12 13">DSM 2876</strain>
    </source>
</reference>
<keyword evidence="6 10" id="KW-0547">Nucleotide-binding</keyword>
<keyword evidence="8 10" id="KW-0862">Zinc</keyword>
<dbReference type="GO" id="GO:0006730">
    <property type="term" value="P:one-carbon metabolic process"/>
    <property type="evidence" value="ECO:0007669"/>
    <property type="project" value="UniProtKB-UniRule"/>
</dbReference>
<evidence type="ECO:0000259" key="11">
    <source>
        <dbReference type="Pfam" id="PF01227"/>
    </source>
</evidence>
<dbReference type="GO" id="GO:0003934">
    <property type="term" value="F:GTP cyclohydrolase I activity"/>
    <property type="evidence" value="ECO:0007669"/>
    <property type="project" value="UniProtKB-UniRule"/>
</dbReference>
<dbReference type="HOGENOM" id="CLU_049768_3_2_9"/>
<dbReference type="Gene3D" id="3.30.1130.10">
    <property type="match status" value="1"/>
</dbReference>
<comment type="caution">
    <text evidence="12">The sequence shown here is derived from an EMBL/GenBank/DDBJ whole genome shotgun (WGS) entry which is preliminary data.</text>
</comment>
<dbReference type="InterPro" id="IPR018234">
    <property type="entry name" value="GTP_CycHdrlase_I_CS"/>
</dbReference>
<keyword evidence="9 10" id="KW-0342">GTP-binding</keyword>
<dbReference type="InterPro" id="IPR043133">
    <property type="entry name" value="GTP-CH-I_C/QueF"/>
</dbReference>
<evidence type="ECO:0000256" key="9">
    <source>
        <dbReference type="ARBA" id="ARBA00023134"/>
    </source>
</evidence>
<evidence type="ECO:0000256" key="10">
    <source>
        <dbReference type="HAMAP-Rule" id="MF_00223"/>
    </source>
</evidence>
<comment type="subunit">
    <text evidence="10">Homopolymer.</text>
</comment>
<dbReference type="Pfam" id="PF01227">
    <property type="entry name" value="GTP_cyclohydroI"/>
    <property type="match status" value="1"/>
</dbReference>
<feature type="domain" description="GTP cyclohydrolase I" evidence="11">
    <location>
        <begin position="8"/>
        <end position="194"/>
    </location>
</feature>
<dbReference type="Proteomes" id="UP000006238">
    <property type="component" value="Unassembled WGS sequence"/>
</dbReference>
<accession>D4RWH4</accession>
<evidence type="ECO:0000256" key="1">
    <source>
        <dbReference type="ARBA" id="ARBA00001052"/>
    </source>
</evidence>
<dbReference type="HAMAP" id="MF_00223">
    <property type="entry name" value="FolE"/>
    <property type="match status" value="1"/>
</dbReference>
<gene>
    <name evidence="10 12" type="primary">folE</name>
    <name evidence="12" type="ORF">BUTYVIB_00305</name>
</gene>
<dbReference type="InterPro" id="IPR043134">
    <property type="entry name" value="GTP-CH-I_N"/>
</dbReference>
<evidence type="ECO:0000313" key="12">
    <source>
        <dbReference type="EMBL" id="EFF69791.1"/>
    </source>
</evidence>
<dbReference type="NCBIfam" id="TIGR00063">
    <property type="entry name" value="folE"/>
    <property type="match status" value="1"/>
</dbReference>
<comment type="pathway">
    <text evidence="2 10">Cofactor biosynthesis; 7,8-dihydroneopterin triphosphate biosynthesis; 7,8-dihydroneopterin triphosphate from GTP: step 1/1.</text>
</comment>
<name>D4RWH4_9FIRM</name>
<comment type="catalytic activity">
    <reaction evidence="1 10">
        <text>GTP + H2O = 7,8-dihydroneopterin 3'-triphosphate + formate + H(+)</text>
        <dbReference type="Rhea" id="RHEA:17473"/>
        <dbReference type="ChEBI" id="CHEBI:15377"/>
        <dbReference type="ChEBI" id="CHEBI:15378"/>
        <dbReference type="ChEBI" id="CHEBI:15740"/>
        <dbReference type="ChEBI" id="CHEBI:37565"/>
        <dbReference type="ChEBI" id="CHEBI:58462"/>
        <dbReference type="EC" id="3.5.4.16"/>
    </reaction>
</comment>
<evidence type="ECO:0000256" key="4">
    <source>
        <dbReference type="ARBA" id="ARBA00022563"/>
    </source>
</evidence>
<dbReference type="Gene3D" id="1.10.286.10">
    <property type="match status" value="1"/>
</dbReference>
<evidence type="ECO:0000256" key="2">
    <source>
        <dbReference type="ARBA" id="ARBA00005080"/>
    </source>
</evidence>
<evidence type="ECO:0000256" key="3">
    <source>
        <dbReference type="ARBA" id="ARBA00011857"/>
    </source>
</evidence>
<evidence type="ECO:0000256" key="7">
    <source>
        <dbReference type="ARBA" id="ARBA00022801"/>
    </source>
</evidence>
<dbReference type="GO" id="GO:0006729">
    <property type="term" value="P:tetrahydrobiopterin biosynthetic process"/>
    <property type="evidence" value="ECO:0007669"/>
    <property type="project" value="TreeGrafter"/>
</dbReference>
<keyword evidence="7 10" id="KW-0378">Hydrolase</keyword>
<dbReference type="GO" id="GO:0005737">
    <property type="term" value="C:cytoplasm"/>
    <property type="evidence" value="ECO:0007669"/>
    <property type="project" value="TreeGrafter"/>
</dbReference>
<dbReference type="NCBIfam" id="NF006825">
    <property type="entry name" value="PRK09347.1-2"/>
    <property type="match status" value="1"/>
</dbReference>
<dbReference type="UniPathway" id="UPA00848">
    <property type="reaction ID" value="UER00151"/>
</dbReference>
<dbReference type="RefSeq" id="WP_005601021.1">
    <property type="nucleotide sequence ID" value="NZ_GG663519.1"/>
</dbReference>
<comment type="similarity">
    <text evidence="10">Belongs to the GTP cyclohydrolase I family.</text>
</comment>
<feature type="binding site" evidence="10">
    <location>
        <position position="158"/>
    </location>
    <ligand>
        <name>Zn(2+)</name>
        <dbReference type="ChEBI" id="CHEBI:29105"/>
    </ligand>
</feature>
<evidence type="ECO:0000256" key="6">
    <source>
        <dbReference type="ARBA" id="ARBA00022741"/>
    </source>
</evidence>